<evidence type="ECO:0000313" key="3">
    <source>
        <dbReference type="Proteomes" id="UP000228621"/>
    </source>
</evidence>
<reference evidence="3" key="1">
    <citation type="journal article" date="2019" name="Genome Announc.">
        <title>Draft Genome Sequence of Pseudoalteromonas piscicida Strain 36Y ROTHPW, an Hypersaline Seawater Isolate from the South Coast of Sonora, Mexico.</title>
        <authorList>
            <person name="Sanchez-Diaz R."/>
            <person name="Molina-Garza Z.J."/>
            <person name="Cruz-Suarez L.E."/>
            <person name="Selvin J."/>
            <person name="Kiran G.S."/>
            <person name="Ibarra-Gamez J.C."/>
            <person name="Gomez-Gil B."/>
            <person name="Galaviz-Silva L."/>
        </authorList>
    </citation>
    <scope>NUCLEOTIDE SEQUENCE [LARGE SCALE GENOMIC DNA]</scope>
    <source>
        <strain evidence="3">36Y_RITHPW</strain>
    </source>
</reference>
<evidence type="ECO:0000313" key="2">
    <source>
        <dbReference type="EMBL" id="PCK33683.1"/>
    </source>
</evidence>
<dbReference type="Proteomes" id="UP000228621">
    <property type="component" value="Unassembled WGS sequence"/>
</dbReference>
<feature type="transmembrane region" description="Helical" evidence="1">
    <location>
        <begin position="59"/>
        <end position="79"/>
    </location>
</feature>
<feature type="transmembrane region" description="Helical" evidence="1">
    <location>
        <begin position="26"/>
        <end position="47"/>
    </location>
</feature>
<keyword evidence="1" id="KW-0472">Membrane</keyword>
<sequence length="185" mass="20497">MSSKINISDIVVGHFRTLRSSGNDKISFIDLFTFILLPLLLSLVTVICGLKLSNEMTSLLVNFGAIFTALLLSVLVLVYDQGSKIDEKIKEDKNQGHFLGVKKSLLSELYYNICYSIVVSISLVFLCLVEKSVRGWAASFSISGCDLSFSPSEHLLSPLVAFLTLNLMMTILMIVKRMHVLLTSN</sequence>
<proteinExistence type="predicted"/>
<keyword evidence="3" id="KW-1185">Reference proteome</keyword>
<feature type="transmembrane region" description="Helical" evidence="1">
    <location>
        <begin position="109"/>
        <end position="129"/>
    </location>
</feature>
<gene>
    <name evidence="2" type="ORF">CEX98_00720</name>
</gene>
<dbReference type="OrthoDB" id="6174628at2"/>
<comment type="caution">
    <text evidence="2">The sequence shown here is derived from an EMBL/GenBank/DDBJ whole genome shotgun (WGS) entry which is preliminary data.</text>
</comment>
<accession>A0A2A5JW24</accession>
<name>A0A2A5JW24_PSEO7</name>
<dbReference type="RefSeq" id="WP_099640229.1">
    <property type="nucleotide sequence ID" value="NZ_NKHF01000003.1"/>
</dbReference>
<protein>
    <submittedName>
        <fullName evidence="2">Uncharacterized protein</fullName>
    </submittedName>
</protein>
<keyword evidence="1" id="KW-1133">Transmembrane helix</keyword>
<feature type="transmembrane region" description="Helical" evidence="1">
    <location>
        <begin position="155"/>
        <end position="175"/>
    </location>
</feature>
<organism evidence="2 3">
    <name type="scientific">Pseudoalteromonas piscicida</name>
    <dbReference type="NCBI Taxonomy" id="43662"/>
    <lineage>
        <taxon>Bacteria</taxon>
        <taxon>Pseudomonadati</taxon>
        <taxon>Pseudomonadota</taxon>
        <taxon>Gammaproteobacteria</taxon>
        <taxon>Alteromonadales</taxon>
        <taxon>Pseudoalteromonadaceae</taxon>
        <taxon>Pseudoalteromonas</taxon>
    </lineage>
</organism>
<keyword evidence="1" id="KW-0812">Transmembrane</keyword>
<evidence type="ECO:0000256" key="1">
    <source>
        <dbReference type="SAM" id="Phobius"/>
    </source>
</evidence>
<dbReference type="AlphaFoldDB" id="A0A2A5JW24"/>
<dbReference type="EMBL" id="NKHF01000003">
    <property type="protein sequence ID" value="PCK33683.1"/>
    <property type="molecule type" value="Genomic_DNA"/>
</dbReference>